<evidence type="ECO:0000256" key="1">
    <source>
        <dbReference type="ARBA" id="ARBA00004613"/>
    </source>
</evidence>
<comment type="caution">
    <text evidence="3">The sequence shown here is derived from an EMBL/GenBank/DDBJ whole genome shotgun (WGS) entry which is preliminary data.</text>
</comment>
<dbReference type="PANTHER" id="PTHR10009:SF18">
    <property type="entry name" value="PROTEIN YELLOW-LIKE PROTEIN"/>
    <property type="match status" value="1"/>
</dbReference>
<evidence type="ECO:0008006" key="5">
    <source>
        <dbReference type="Google" id="ProtNLM"/>
    </source>
</evidence>
<accession>A0A1Y1SIC7</accession>
<dbReference type="EMBL" id="AQQV01000001">
    <property type="protein sequence ID" value="ORE89425.1"/>
    <property type="molecule type" value="Genomic_DNA"/>
</dbReference>
<dbReference type="GO" id="GO:0005576">
    <property type="term" value="C:extracellular region"/>
    <property type="evidence" value="ECO:0007669"/>
    <property type="project" value="UniProtKB-SubCell"/>
</dbReference>
<organism evidence="3 4">
    <name type="scientific">Oceanococcus atlanticus</name>
    <dbReference type="NCBI Taxonomy" id="1317117"/>
    <lineage>
        <taxon>Bacteria</taxon>
        <taxon>Pseudomonadati</taxon>
        <taxon>Pseudomonadota</taxon>
        <taxon>Gammaproteobacteria</taxon>
        <taxon>Chromatiales</taxon>
        <taxon>Oceanococcaceae</taxon>
        <taxon>Oceanococcus</taxon>
    </lineage>
</organism>
<evidence type="ECO:0000256" key="2">
    <source>
        <dbReference type="ARBA" id="ARBA00022525"/>
    </source>
</evidence>
<comment type="subcellular location">
    <subcellularLocation>
        <location evidence="1">Secreted</location>
    </subcellularLocation>
</comment>
<dbReference type="AlphaFoldDB" id="A0A1Y1SIC7"/>
<dbReference type="OrthoDB" id="9797664at2"/>
<gene>
    <name evidence="3" type="ORF">ATO7_06080</name>
</gene>
<dbReference type="InterPro" id="IPR011042">
    <property type="entry name" value="6-blade_b-propeller_TolB-like"/>
</dbReference>
<dbReference type="RefSeq" id="WP_083560519.1">
    <property type="nucleotide sequence ID" value="NZ_AQQV01000001.1"/>
</dbReference>
<dbReference type="Proteomes" id="UP000192342">
    <property type="component" value="Unassembled WGS sequence"/>
</dbReference>
<evidence type="ECO:0000313" key="4">
    <source>
        <dbReference type="Proteomes" id="UP000192342"/>
    </source>
</evidence>
<dbReference type="STRING" id="1317117.ATO7_06080"/>
<dbReference type="PANTHER" id="PTHR10009">
    <property type="entry name" value="PROTEIN YELLOW-RELATED"/>
    <property type="match status" value="1"/>
</dbReference>
<protein>
    <recommendedName>
        <fullName evidence="5">Major royal jelly protein</fullName>
    </recommendedName>
</protein>
<proteinExistence type="predicted"/>
<evidence type="ECO:0000313" key="3">
    <source>
        <dbReference type="EMBL" id="ORE89425.1"/>
    </source>
</evidence>
<keyword evidence="2" id="KW-0964">Secreted</keyword>
<dbReference type="Pfam" id="PF03022">
    <property type="entry name" value="MRJP"/>
    <property type="match status" value="1"/>
</dbReference>
<keyword evidence="4" id="KW-1185">Reference proteome</keyword>
<name>A0A1Y1SIC7_9GAMM</name>
<dbReference type="SUPFAM" id="SSF63829">
    <property type="entry name" value="Calcium-dependent phosphotriesterase"/>
    <property type="match status" value="1"/>
</dbReference>
<dbReference type="InterPro" id="IPR017996">
    <property type="entry name" value="MRJP/yellow-related"/>
</dbReference>
<sequence length="396" mass="43397">MSAPAKTKAAPAKRKAHWRALRWLAVPVLVLLSLAVLLHARYGGGAAFPDRTTTPLWDSDALEVVANLDFPPGNIAVSRDRRIFFTLHPEARPPMNVVEWVDGEARPWPSAAMQPGGDADEALHEVLSIRIDAQNRLWALDNGKHGLKPGRLLAFDLDSGELVHSHSFSRELVGLGSHLNDFQVSPDGNTVYIADASFFALTPAILVYDVARQQARRVISAHESVDAEHYLPVVQGRPMQAFGLVTIRPGVDSIALSPEGDWLYFSAVTNNYMYRVATALLRDAEVSSETLKRRIQRVGLKTMSDGLTSDNAGNIYISDPEHSAILRMSPRGELSTLIKDARLRWPDGFSFGPDGELYVTASSLHQVIGLPPASVAKNAPYQVFRVKNDVPGRPGH</sequence>
<dbReference type="Gene3D" id="2.120.10.30">
    <property type="entry name" value="TolB, C-terminal domain"/>
    <property type="match status" value="1"/>
</dbReference>
<reference evidence="3 4" key="1">
    <citation type="submission" date="2013-04" db="EMBL/GenBank/DDBJ databases">
        <title>Oceanococcus atlanticus 22II-S10r2 Genome Sequencing.</title>
        <authorList>
            <person name="Lai Q."/>
            <person name="Li G."/>
            <person name="Shao Z."/>
        </authorList>
    </citation>
    <scope>NUCLEOTIDE SEQUENCE [LARGE SCALE GENOMIC DNA]</scope>
    <source>
        <strain evidence="3 4">22II-S10r2</strain>
    </source>
</reference>